<feature type="compositionally biased region" description="Polar residues" evidence="7">
    <location>
        <begin position="1"/>
        <end position="12"/>
    </location>
</feature>
<feature type="compositionally biased region" description="Polar residues" evidence="7">
    <location>
        <begin position="218"/>
        <end position="227"/>
    </location>
</feature>
<dbReference type="InterPro" id="IPR013087">
    <property type="entry name" value="Znf_C2H2_type"/>
</dbReference>
<dbReference type="PROSITE" id="PS00028">
    <property type="entry name" value="ZINC_FINGER_C2H2_1"/>
    <property type="match status" value="1"/>
</dbReference>
<dbReference type="EMBL" id="OU503040">
    <property type="protein sequence ID" value="CAI9761207.1"/>
    <property type="molecule type" value="Genomic_DNA"/>
</dbReference>
<evidence type="ECO:0000313" key="9">
    <source>
        <dbReference type="EMBL" id="CAI9761207.1"/>
    </source>
</evidence>
<evidence type="ECO:0000256" key="5">
    <source>
        <dbReference type="ARBA" id="ARBA00023242"/>
    </source>
</evidence>
<feature type="region of interest" description="Disordered" evidence="7">
    <location>
        <begin position="218"/>
        <end position="247"/>
    </location>
</feature>
<dbReference type="SUPFAM" id="SSF57667">
    <property type="entry name" value="beta-beta-alpha zinc fingers"/>
    <property type="match status" value="1"/>
</dbReference>
<dbReference type="PROSITE" id="PS50157">
    <property type="entry name" value="ZINC_FINGER_C2H2_2"/>
    <property type="match status" value="1"/>
</dbReference>
<dbReference type="AlphaFoldDB" id="A0AAD1Z123"/>
<protein>
    <recommendedName>
        <fullName evidence="8">C2H2-type domain-containing protein</fullName>
    </recommendedName>
</protein>
<evidence type="ECO:0000256" key="3">
    <source>
        <dbReference type="ARBA" id="ARBA00022771"/>
    </source>
</evidence>
<dbReference type="Proteomes" id="UP000834106">
    <property type="component" value="Chromosome 5"/>
</dbReference>
<dbReference type="InterPro" id="IPR036236">
    <property type="entry name" value="Znf_C2H2_sf"/>
</dbReference>
<keyword evidence="10" id="KW-1185">Reference proteome</keyword>
<evidence type="ECO:0000256" key="1">
    <source>
        <dbReference type="ARBA" id="ARBA00004123"/>
    </source>
</evidence>
<sequence length="247" mass="27518">MDSFNASVASTDMSEESPCNDVQQEALNSKEIIDQSQSDEGVNNHESSLSESVWLSPPPRLSGSSDKPPPPPPVDEEEEREYSCKYCDKKFSNKQALGGHQNAHKLERTIEQNFQEGQISNFIGSFKSSRALMYSYFPQQGTMHHEMMAYERGPHPLSGINEGYPGSLRPVPGNVPQFVARPGSLRLENRPPRIHFPTPRGGISSSFSQLVPYKNFRGESSNVQMNGRETEQVEDDDNSGLDLSLKL</sequence>
<comment type="subcellular location">
    <subcellularLocation>
        <location evidence="1">Nucleus</location>
    </subcellularLocation>
</comment>
<evidence type="ECO:0000256" key="6">
    <source>
        <dbReference type="PROSITE-ProRule" id="PRU00042"/>
    </source>
</evidence>
<dbReference type="GO" id="GO:0009788">
    <property type="term" value="P:negative regulation of abscisic acid-activated signaling pathway"/>
    <property type="evidence" value="ECO:0007669"/>
    <property type="project" value="InterPro"/>
</dbReference>
<reference evidence="9" key="1">
    <citation type="submission" date="2023-05" db="EMBL/GenBank/DDBJ databases">
        <authorList>
            <person name="Huff M."/>
        </authorList>
    </citation>
    <scope>NUCLEOTIDE SEQUENCE</scope>
</reference>
<dbReference type="PANTHER" id="PTHR47287:SF15">
    <property type="entry name" value="ZINC FINGER PROTEIN 3-LIKE"/>
    <property type="match status" value="1"/>
</dbReference>
<evidence type="ECO:0000313" key="10">
    <source>
        <dbReference type="Proteomes" id="UP000834106"/>
    </source>
</evidence>
<feature type="region of interest" description="Disordered" evidence="7">
    <location>
        <begin position="1"/>
        <end position="81"/>
    </location>
</feature>
<name>A0AAD1Z123_9LAMI</name>
<keyword evidence="2" id="KW-0479">Metal-binding</keyword>
<accession>A0AAD1Z123</accession>
<evidence type="ECO:0000256" key="2">
    <source>
        <dbReference type="ARBA" id="ARBA00022723"/>
    </source>
</evidence>
<keyword evidence="3 6" id="KW-0863">Zinc-finger</keyword>
<organism evidence="9 10">
    <name type="scientific">Fraxinus pennsylvanica</name>
    <dbReference type="NCBI Taxonomy" id="56036"/>
    <lineage>
        <taxon>Eukaryota</taxon>
        <taxon>Viridiplantae</taxon>
        <taxon>Streptophyta</taxon>
        <taxon>Embryophyta</taxon>
        <taxon>Tracheophyta</taxon>
        <taxon>Spermatophyta</taxon>
        <taxon>Magnoliopsida</taxon>
        <taxon>eudicotyledons</taxon>
        <taxon>Gunneridae</taxon>
        <taxon>Pentapetalae</taxon>
        <taxon>asterids</taxon>
        <taxon>lamiids</taxon>
        <taxon>Lamiales</taxon>
        <taxon>Oleaceae</taxon>
        <taxon>Oleeae</taxon>
        <taxon>Fraxinus</taxon>
    </lineage>
</organism>
<dbReference type="Gene3D" id="3.30.160.60">
    <property type="entry name" value="Classic Zinc Finger"/>
    <property type="match status" value="1"/>
</dbReference>
<gene>
    <name evidence="9" type="ORF">FPE_LOCUS8637</name>
</gene>
<keyword evidence="5" id="KW-0539">Nucleus</keyword>
<keyword evidence="4" id="KW-0862">Zinc</keyword>
<evidence type="ECO:0000259" key="8">
    <source>
        <dbReference type="PROSITE" id="PS50157"/>
    </source>
</evidence>
<proteinExistence type="predicted"/>
<feature type="compositionally biased region" description="Polar residues" evidence="7">
    <location>
        <begin position="34"/>
        <end position="53"/>
    </location>
</feature>
<feature type="domain" description="C2H2-type" evidence="8">
    <location>
        <begin position="82"/>
        <end position="109"/>
    </location>
</feature>
<dbReference type="GO" id="GO:0005634">
    <property type="term" value="C:nucleus"/>
    <property type="evidence" value="ECO:0007669"/>
    <property type="project" value="UniProtKB-SubCell"/>
</dbReference>
<dbReference type="GO" id="GO:0008270">
    <property type="term" value="F:zinc ion binding"/>
    <property type="evidence" value="ECO:0007669"/>
    <property type="project" value="UniProtKB-KW"/>
</dbReference>
<dbReference type="InterPro" id="IPR044246">
    <property type="entry name" value="ZFP3-like"/>
</dbReference>
<dbReference type="PANTHER" id="PTHR47287">
    <property type="entry name" value="C2H2 AND C2HC ZINC FINGERS SUPERFAMILY PROTEIN"/>
    <property type="match status" value="1"/>
</dbReference>
<evidence type="ECO:0000256" key="4">
    <source>
        <dbReference type="ARBA" id="ARBA00022833"/>
    </source>
</evidence>
<evidence type="ECO:0000256" key="7">
    <source>
        <dbReference type="SAM" id="MobiDB-lite"/>
    </source>
</evidence>